<organism evidence="1 2">
    <name type="scientific">Elysia marginata</name>
    <dbReference type="NCBI Taxonomy" id="1093978"/>
    <lineage>
        <taxon>Eukaryota</taxon>
        <taxon>Metazoa</taxon>
        <taxon>Spiralia</taxon>
        <taxon>Lophotrochozoa</taxon>
        <taxon>Mollusca</taxon>
        <taxon>Gastropoda</taxon>
        <taxon>Heterobranchia</taxon>
        <taxon>Euthyneura</taxon>
        <taxon>Panpulmonata</taxon>
        <taxon>Sacoglossa</taxon>
        <taxon>Placobranchoidea</taxon>
        <taxon>Plakobranchidae</taxon>
        <taxon>Elysia</taxon>
    </lineage>
</organism>
<keyword evidence="2" id="KW-1185">Reference proteome</keyword>
<dbReference type="EMBL" id="BMAT01000211">
    <property type="protein sequence ID" value="GFR61723.1"/>
    <property type="molecule type" value="Genomic_DNA"/>
</dbReference>
<accession>A0AAV4EL65</accession>
<protein>
    <submittedName>
        <fullName evidence="1">Uncharacterized protein</fullName>
    </submittedName>
</protein>
<name>A0AAV4EL65_9GAST</name>
<reference evidence="1 2" key="1">
    <citation type="journal article" date="2021" name="Elife">
        <title>Chloroplast acquisition without the gene transfer in kleptoplastic sea slugs, Plakobranchus ocellatus.</title>
        <authorList>
            <person name="Maeda T."/>
            <person name="Takahashi S."/>
            <person name="Yoshida T."/>
            <person name="Shimamura S."/>
            <person name="Takaki Y."/>
            <person name="Nagai Y."/>
            <person name="Toyoda A."/>
            <person name="Suzuki Y."/>
            <person name="Arimoto A."/>
            <person name="Ishii H."/>
            <person name="Satoh N."/>
            <person name="Nishiyama T."/>
            <person name="Hasebe M."/>
            <person name="Maruyama T."/>
            <person name="Minagawa J."/>
            <person name="Obokata J."/>
            <person name="Shigenobu S."/>
        </authorList>
    </citation>
    <scope>NUCLEOTIDE SEQUENCE [LARGE SCALE GENOMIC DNA]</scope>
</reference>
<evidence type="ECO:0000313" key="2">
    <source>
        <dbReference type="Proteomes" id="UP000762676"/>
    </source>
</evidence>
<evidence type="ECO:0000313" key="1">
    <source>
        <dbReference type="EMBL" id="GFR61723.1"/>
    </source>
</evidence>
<sequence length="106" mass="12116">MFALDIDEYTSTSDPCLTGVIRYTTCHALERTWKAPMLSDRILQDPPDLSLTHVIIGDLAALTVSCSDRFHYHHAHRYHKRNRPLLAIFSDTDRSGRNSRGNYPSN</sequence>
<gene>
    <name evidence="1" type="ORF">ElyMa_000110100</name>
</gene>
<dbReference type="Proteomes" id="UP000762676">
    <property type="component" value="Unassembled WGS sequence"/>
</dbReference>
<comment type="caution">
    <text evidence="1">The sequence shown here is derived from an EMBL/GenBank/DDBJ whole genome shotgun (WGS) entry which is preliminary data.</text>
</comment>
<proteinExistence type="predicted"/>
<dbReference type="AlphaFoldDB" id="A0AAV4EL65"/>